<dbReference type="EMBL" id="VYTZ01000003">
    <property type="protein sequence ID" value="KAA9379684.1"/>
    <property type="molecule type" value="Genomic_DNA"/>
</dbReference>
<sequence length="174" mass="18721">MSVDAAPGTADPAPSPTGQCVVAVLSWSHNPPMPNPPTVRDPERHLRYRSFCDGCGHAGPIRSGEGEAVEDGHDHAFPGWRGMPVLVHCPYNIDSSSKKKIAKWEADARRAYPEGWFERGGPVLEWRGSAGTRHVPGRAPGGGYAMAVVRPDRPDRPGAGRRPAEQPVQTSLFG</sequence>
<feature type="region of interest" description="Disordered" evidence="1">
    <location>
        <begin position="128"/>
        <end position="174"/>
    </location>
</feature>
<name>A0A5J5K7L4_9ACTN</name>
<feature type="compositionally biased region" description="Basic and acidic residues" evidence="1">
    <location>
        <begin position="150"/>
        <end position="164"/>
    </location>
</feature>
<protein>
    <submittedName>
        <fullName evidence="2">Uncharacterized protein</fullName>
    </submittedName>
</protein>
<evidence type="ECO:0000256" key="1">
    <source>
        <dbReference type="SAM" id="MobiDB-lite"/>
    </source>
</evidence>
<evidence type="ECO:0000313" key="2">
    <source>
        <dbReference type="EMBL" id="KAA9379684.1"/>
    </source>
</evidence>
<comment type="caution">
    <text evidence="2">The sequence shown here is derived from an EMBL/GenBank/DDBJ whole genome shotgun (WGS) entry which is preliminary data.</text>
</comment>
<organism evidence="2 3">
    <name type="scientific">Microbispora cellulosiformans</name>
    <dbReference type="NCBI Taxonomy" id="2614688"/>
    <lineage>
        <taxon>Bacteria</taxon>
        <taxon>Bacillati</taxon>
        <taxon>Actinomycetota</taxon>
        <taxon>Actinomycetes</taxon>
        <taxon>Streptosporangiales</taxon>
        <taxon>Streptosporangiaceae</taxon>
        <taxon>Microbispora</taxon>
    </lineage>
</organism>
<dbReference type="Pfam" id="PF19876">
    <property type="entry name" value="DUF6349"/>
    <property type="match status" value="1"/>
</dbReference>
<reference evidence="2 3" key="1">
    <citation type="submission" date="2019-09" db="EMBL/GenBank/DDBJ databases">
        <title>Screening of Novel Bioactive Compounds from Soil-Associated.</title>
        <authorList>
            <person name="Gong X."/>
        </authorList>
    </citation>
    <scope>NUCLEOTIDE SEQUENCE [LARGE SCALE GENOMIC DNA]</scope>
    <source>
        <strain evidence="2 3">Gxj-6</strain>
    </source>
</reference>
<dbReference type="InterPro" id="IPR045930">
    <property type="entry name" value="DUF6349"/>
</dbReference>
<dbReference type="RefSeq" id="WP_150932873.1">
    <property type="nucleotide sequence ID" value="NZ_VYTZ01000003.1"/>
</dbReference>
<gene>
    <name evidence="2" type="ORF">F5972_08510</name>
</gene>
<evidence type="ECO:0000313" key="3">
    <source>
        <dbReference type="Proteomes" id="UP000327011"/>
    </source>
</evidence>
<keyword evidence="3" id="KW-1185">Reference proteome</keyword>
<dbReference type="Proteomes" id="UP000327011">
    <property type="component" value="Unassembled WGS sequence"/>
</dbReference>
<accession>A0A5J5K7L4</accession>
<dbReference type="AlphaFoldDB" id="A0A5J5K7L4"/>
<proteinExistence type="predicted"/>